<dbReference type="EMBL" id="CP014504">
    <property type="protein sequence ID" value="AMP97417.1"/>
    <property type="molecule type" value="Genomic_DNA"/>
</dbReference>
<keyword evidence="1" id="KW-0812">Transmembrane</keyword>
<evidence type="ECO:0000256" key="1">
    <source>
        <dbReference type="SAM" id="Phobius"/>
    </source>
</evidence>
<dbReference type="Proteomes" id="UP000071561">
    <property type="component" value="Chromosome"/>
</dbReference>
<proteinExistence type="predicted"/>
<evidence type="ECO:0000313" key="2">
    <source>
        <dbReference type="EMBL" id="AMP97417.1"/>
    </source>
</evidence>
<dbReference type="RefSeq" id="WP_068395840.1">
    <property type="nucleotide sequence ID" value="NZ_CP014504.1"/>
</dbReference>
<dbReference type="PATRIC" id="fig|188932.3.peg.469"/>
<accession>A0A127V842</accession>
<dbReference type="KEGG" id="pcm:AY601_0461"/>
<feature type="transmembrane region" description="Helical" evidence="1">
    <location>
        <begin position="116"/>
        <end position="138"/>
    </location>
</feature>
<organism evidence="2 3">
    <name type="scientific">Pedobacter cryoconitis</name>
    <dbReference type="NCBI Taxonomy" id="188932"/>
    <lineage>
        <taxon>Bacteria</taxon>
        <taxon>Pseudomonadati</taxon>
        <taxon>Bacteroidota</taxon>
        <taxon>Sphingobacteriia</taxon>
        <taxon>Sphingobacteriales</taxon>
        <taxon>Sphingobacteriaceae</taxon>
        <taxon>Pedobacter</taxon>
    </lineage>
</organism>
<keyword evidence="3" id="KW-1185">Reference proteome</keyword>
<gene>
    <name evidence="2" type="ORF">AY601_0461</name>
</gene>
<feature type="transmembrane region" description="Helical" evidence="1">
    <location>
        <begin position="75"/>
        <end position="95"/>
    </location>
</feature>
<evidence type="ECO:0000313" key="3">
    <source>
        <dbReference type="Proteomes" id="UP000071561"/>
    </source>
</evidence>
<reference evidence="2 3" key="1">
    <citation type="submission" date="2016-03" db="EMBL/GenBank/DDBJ databases">
        <title>Complete genome sequence of Pedobacter cryoconitis PAMC 27485.</title>
        <authorList>
            <person name="Lee J."/>
            <person name="Kim O.-S."/>
        </authorList>
    </citation>
    <scope>NUCLEOTIDE SEQUENCE [LARGE SCALE GENOMIC DNA]</scope>
    <source>
        <strain evidence="2 3">PAMC 27485</strain>
    </source>
</reference>
<protein>
    <submittedName>
        <fullName evidence="2">Uncharacterized protein</fullName>
    </submittedName>
</protein>
<sequence>MLDTIKKAYRYYFYRMYLFYLKRWNNSRGMGIWMSQAAMMGTFMANFATLFIIWVNIFKINRTNLLPDYKTHKPQIIVAIIIINTIFLIFNRFILIDKFDEIVHEFKNEDKKTHITRGWIVTIYEIGSYVALFGLMLATI</sequence>
<dbReference type="AlphaFoldDB" id="A0A127V842"/>
<name>A0A127V842_9SPHI</name>
<keyword evidence="1" id="KW-1133">Transmembrane helix</keyword>
<keyword evidence="1" id="KW-0472">Membrane</keyword>
<feature type="transmembrane region" description="Helical" evidence="1">
    <location>
        <begin position="32"/>
        <end position="55"/>
    </location>
</feature>